<gene>
    <name evidence="1" type="ORF">ENT08_04885</name>
</gene>
<dbReference type="InterPro" id="IPR022435">
    <property type="entry name" value="Surface-anchored_actinobac"/>
</dbReference>
<name>A0A7V4G7Z0_9BACT</name>
<dbReference type="EMBL" id="DSXI01000291">
    <property type="protein sequence ID" value="HGS05064.1"/>
    <property type="molecule type" value="Genomic_DNA"/>
</dbReference>
<comment type="caution">
    <text evidence="1">The sequence shown here is derived from an EMBL/GenBank/DDBJ whole genome shotgun (WGS) entry which is preliminary data.</text>
</comment>
<dbReference type="NCBIfam" id="TIGR02595">
    <property type="entry name" value="PEP_CTERM"/>
    <property type="match status" value="1"/>
</dbReference>
<dbReference type="InterPro" id="IPR013424">
    <property type="entry name" value="Ice-binding_C"/>
</dbReference>
<reference evidence="1" key="1">
    <citation type="journal article" date="2020" name="mSystems">
        <title>Genome- and Community-Level Interaction Insights into Carbon Utilization and Element Cycling Functions of Hydrothermarchaeota in Hydrothermal Sediment.</title>
        <authorList>
            <person name="Zhou Z."/>
            <person name="Liu Y."/>
            <person name="Xu W."/>
            <person name="Pan J."/>
            <person name="Luo Z.H."/>
            <person name="Li M."/>
        </authorList>
    </citation>
    <scope>NUCLEOTIDE SEQUENCE [LARGE SCALE GENOMIC DNA]</scope>
    <source>
        <strain evidence="1">SpSt-548</strain>
    </source>
</reference>
<sequence length="183" mass="19983">MIFLVPNQAALERVGGYAAPEFDFLGVGVGETFWMLPAIQESELLYLGIGSEEMDGTTFDSYLETDPRVNLTGRWIKLQLVDVRGPGHFSAWTDGPTPTVWWSSFDALDATDAVWNLEGGHDHYSFAFSLPGLYEVDFVASAYIDGDLVASEPTTYTFAVVPEPASGAVLALGGLLLGRRRRN</sequence>
<dbReference type="NCBIfam" id="TIGR03769">
    <property type="entry name" value="P_ac_wall_RPT"/>
    <property type="match status" value="1"/>
</dbReference>
<dbReference type="AlphaFoldDB" id="A0A7V4G7Z0"/>
<evidence type="ECO:0000313" key="1">
    <source>
        <dbReference type="EMBL" id="HGS05064.1"/>
    </source>
</evidence>
<accession>A0A7V4G7Z0</accession>
<dbReference type="NCBIfam" id="NF038134">
    <property type="entry name" value="choice_anch_M"/>
    <property type="match status" value="1"/>
</dbReference>
<organism evidence="1">
    <name type="scientific">Desulfobacca acetoxidans</name>
    <dbReference type="NCBI Taxonomy" id="60893"/>
    <lineage>
        <taxon>Bacteria</taxon>
        <taxon>Pseudomonadati</taxon>
        <taxon>Thermodesulfobacteriota</taxon>
        <taxon>Desulfobaccia</taxon>
        <taxon>Desulfobaccales</taxon>
        <taxon>Desulfobaccaceae</taxon>
        <taxon>Desulfobacca</taxon>
    </lineage>
</organism>
<proteinExistence type="predicted"/>
<protein>
    <submittedName>
        <fullName evidence="1">PEP-CTERM sorting domain-containing protein</fullName>
    </submittedName>
</protein>